<reference evidence="2" key="2">
    <citation type="journal article" date="2015" name="Data Brief">
        <title>Shoot transcriptome of the giant reed, Arundo donax.</title>
        <authorList>
            <person name="Barrero R.A."/>
            <person name="Guerrero F.D."/>
            <person name="Moolhuijzen P."/>
            <person name="Goolsby J.A."/>
            <person name="Tidwell J."/>
            <person name="Bellgard S.E."/>
            <person name="Bellgard M.I."/>
        </authorList>
    </citation>
    <scope>NUCLEOTIDE SEQUENCE</scope>
    <source>
        <tissue evidence="2">Shoot tissue taken approximately 20 cm above the soil surface</tissue>
    </source>
</reference>
<dbReference type="EMBL" id="GBRH01234337">
    <property type="protein sequence ID" value="JAD63558.1"/>
    <property type="molecule type" value="Transcribed_RNA"/>
</dbReference>
<sequence>MEGLAVGEAVEGAVRERQQRQRPGQGELPRGGAPLRAHGSEADAVHVGRKEAEHHADQVPREVRPRRRLPGARRLLRHRSQT</sequence>
<feature type="compositionally biased region" description="Basic residues" evidence="1">
    <location>
        <begin position="64"/>
        <end position="82"/>
    </location>
</feature>
<feature type="compositionally biased region" description="Basic and acidic residues" evidence="1">
    <location>
        <begin position="38"/>
        <end position="63"/>
    </location>
</feature>
<name>A0A0A9BN13_ARUDO</name>
<protein>
    <submittedName>
        <fullName evidence="2">Uncharacterized protein</fullName>
    </submittedName>
</protein>
<proteinExistence type="predicted"/>
<evidence type="ECO:0000256" key="1">
    <source>
        <dbReference type="SAM" id="MobiDB-lite"/>
    </source>
</evidence>
<organism evidence="2">
    <name type="scientific">Arundo donax</name>
    <name type="common">Giant reed</name>
    <name type="synonym">Donax arundinaceus</name>
    <dbReference type="NCBI Taxonomy" id="35708"/>
    <lineage>
        <taxon>Eukaryota</taxon>
        <taxon>Viridiplantae</taxon>
        <taxon>Streptophyta</taxon>
        <taxon>Embryophyta</taxon>
        <taxon>Tracheophyta</taxon>
        <taxon>Spermatophyta</taxon>
        <taxon>Magnoliopsida</taxon>
        <taxon>Liliopsida</taxon>
        <taxon>Poales</taxon>
        <taxon>Poaceae</taxon>
        <taxon>PACMAD clade</taxon>
        <taxon>Arundinoideae</taxon>
        <taxon>Arundineae</taxon>
        <taxon>Arundo</taxon>
    </lineage>
</organism>
<evidence type="ECO:0000313" key="2">
    <source>
        <dbReference type="EMBL" id="JAD63558.1"/>
    </source>
</evidence>
<accession>A0A0A9BN13</accession>
<dbReference type="AlphaFoldDB" id="A0A0A9BN13"/>
<reference evidence="2" key="1">
    <citation type="submission" date="2014-09" db="EMBL/GenBank/DDBJ databases">
        <authorList>
            <person name="Magalhaes I.L.F."/>
            <person name="Oliveira U."/>
            <person name="Santos F.R."/>
            <person name="Vidigal T.H.D.A."/>
            <person name="Brescovit A.D."/>
            <person name="Santos A.J."/>
        </authorList>
    </citation>
    <scope>NUCLEOTIDE SEQUENCE</scope>
    <source>
        <tissue evidence="2">Shoot tissue taken approximately 20 cm above the soil surface</tissue>
    </source>
</reference>
<feature type="compositionally biased region" description="Low complexity" evidence="1">
    <location>
        <begin position="21"/>
        <end position="32"/>
    </location>
</feature>
<feature type="region of interest" description="Disordered" evidence="1">
    <location>
        <begin position="1"/>
        <end position="82"/>
    </location>
</feature>